<dbReference type="Pfam" id="PF13968">
    <property type="entry name" value="DUF4220"/>
    <property type="match status" value="1"/>
</dbReference>
<evidence type="ECO:0000313" key="4">
    <source>
        <dbReference type="Proteomes" id="UP001497457"/>
    </source>
</evidence>
<evidence type="ECO:0000256" key="1">
    <source>
        <dbReference type="SAM" id="Phobius"/>
    </source>
</evidence>
<feature type="transmembrane region" description="Helical" evidence="1">
    <location>
        <begin position="13"/>
        <end position="32"/>
    </location>
</feature>
<dbReference type="AlphaFoldDB" id="A0ABC9BA03"/>
<evidence type="ECO:0000259" key="2">
    <source>
        <dbReference type="Pfam" id="PF13968"/>
    </source>
</evidence>
<dbReference type="Proteomes" id="UP001497457">
    <property type="component" value="Chromosome 25rd"/>
</dbReference>
<dbReference type="Pfam" id="PF04578">
    <property type="entry name" value="DUF594"/>
    <property type="match status" value="1"/>
</dbReference>
<feature type="domain" description="DUF4220" evidence="2">
    <location>
        <begin position="47"/>
        <end position="361"/>
    </location>
</feature>
<feature type="transmembrane region" description="Helical" evidence="1">
    <location>
        <begin position="292"/>
        <end position="322"/>
    </location>
</feature>
<keyword evidence="1" id="KW-0812">Transmembrane</keyword>
<sequence length="608" mass="69143">MGSLTKLYHDWEIQLLVLLSFTIQIFLFFTGGLRRGRLNTFLRFAIWIAYLGSDMVAVCALTYLSRLEDATTGCDTSRRAVPLSLFWAPFLLIHLGGQDTITAFAMEDNNLWLRHLLNLVIQVVLALYVLWNSIGRYSVDLLVSGIFMFVAGIIKYGERTWSLKLGSFGSLDSHGNLDHSKNNDAWLPPLIDGDNGYPNTVCRGLEWIGELISIFAAHRVGSPSGTMGNDRVLKVLEIKIALMYNYLYTKAPVLRRRGGIILRFISQISMAVAFVVFLTGGDRRIYSRTDIVITYSLFVGCFALEVCAMIILMASPWTWAWLKGRKYDRLARLSWFFFSSEVIGWPEKRPLWSNALGQHNLSAWFGVGSEQRRPRSWSFSNNSTTLSRLLDTEYVKADGMPDCLMEAADLLQQQGPKEWPVLGAFLRSMLESNEQDFGYTIVLTHVVTELHLRKYQNAASGMEAAEDNVLVVLCRKLSRYMMYLLVNYPSLLPLDVSAEDTLQRYKNIFRDYGSPGLLDEPWPVGKKTLEEIKEAWMRLILYAAANSRPEMHAVLLARGGELLTIAWLMLAYRSIGNVGFFRISMTNISSKGMRTLYAFYFPEERTLH</sequence>
<keyword evidence="1" id="KW-0472">Membrane</keyword>
<feature type="transmembrane region" description="Helical" evidence="1">
    <location>
        <begin position="44"/>
        <end position="64"/>
    </location>
</feature>
<feature type="transmembrane region" description="Helical" evidence="1">
    <location>
        <begin position="137"/>
        <end position="154"/>
    </location>
</feature>
<feature type="transmembrane region" description="Helical" evidence="1">
    <location>
        <begin position="260"/>
        <end position="280"/>
    </location>
</feature>
<keyword evidence="4" id="KW-1185">Reference proteome</keyword>
<organism evidence="3 4">
    <name type="scientific">Urochloa decumbens</name>
    <dbReference type="NCBI Taxonomy" id="240449"/>
    <lineage>
        <taxon>Eukaryota</taxon>
        <taxon>Viridiplantae</taxon>
        <taxon>Streptophyta</taxon>
        <taxon>Embryophyta</taxon>
        <taxon>Tracheophyta</taxon>
        <taxon>Spermatophyta</taxon>
        <taxon>Magnoliopsida</taxon>
        <taxon>Liliopsida</taxon>
        <taxon>Poales</taxon>
        <taxon>Poaceae</taxon>
        <taxon>PACMAD clade</taxon>
        <taxon>Panicoideae</taxon>
        <taxon>Panicodae</taxon>
        <taxon>Paniceae</taxon>
        <taxon>Melinidinae</taxon>
        <taxon>Urochloa</taxon>
    </lineage>
</organism>
<dbReference type="InterPro" id="IPR025315">
    <property type="entry name" value="DUF4220"/>
</dbReference>
<reference evidence="3" key="1">
    <citation type="submission" date="2024-10" db="EMBL/GenBank/DDBJ databases">
        <authorList>
            <person name="Ryan C."/>
        </authorList>
    </citation>
    <scope>NUCLEOTIDE SEQUENCE [LARGE SCALE GENOMIC DNA]</scope>
</reference>
<dbReference type="EMBL" id="OZ075135">
    <property type="protein sequence ID" value="CAL4997251.1"/>
    <property type="molecule type" value="Genomic_DNA"/>
</dbReference>
<accession>A0ABC9BA03</accession>
<dbReference type="InterPro" id="IPR007658">
    <property type="entry name" value="DUF594"/>
</dbReference>
<feature type="transmembrane region" description="Helical" evidence="1">
    <location>
        <begin position="84"/>
        <end position="105"/>
    </location>
</feature>
<evidence type="ECO:0000313" key="3">
    <source>
        <dbReference type="EMBL" id="CAL4997251.1"/>
    </source>
</evidence>
<dbReference type="PANTHER" id="PTHR31325">
    <property type="entry name" value="OS01G0798800 PROTEIN-RELATED"/>
    <property type="match status" value="1"/>
</dbReference>
<feature type="transmembrane region" description="Helical" evidence="1">
    <location>
        <begin position="112"/>
        <end position="131"/>
    </location>
</feature>
<proteinExistence type="predicted"/>
<name>A0ABC9BA03_9POAL</name>
<protein>
    <recommendedName>
        <fullName evidence="2">DUF4220 domain-containing protein</fullName>
    </recommendedName>
</protein>
<keyword evidence="1" id="KW-1133">Transmembrane helix</keyword>
<gene>
    <name evidence="3" type="ORF">URODEC1_LOCUS63308</name>
</gene>